<feature type="compositionally biased region" description="Basic and acidic residues" evidence="4">
    <location>
        <begin position="147"/>
        <end position="166"/>
    </location>
</feature>
<evidence type="ECO:0000256" key="3">
    <source>
        <dbReference type="PROSITE-ProRule" id="PRU00810"/>
    </source>
</evidence>
<keyword evidence="2 3" id="KW-0539">Nucleus</keyword>
<dbReference type="InterPro" id="IPR003822">
    <property type="entry name" value="PAH"/>
</dbReference>
<evidence type="ECO:0000313" key="6">
    <source>
        <dbReference type="Proteomes" id="UP001141552"/>
    </source>
</evidence>
<keyword evidence="6" id="KW-1185">Reference proteome</keyword>
<sequence length="200" mass="22257">MLKKRARDLMDDGGGVVRCLTRGGDNLFATANQMMSKKMRGVSVTAAKEVGFLAGFEEATGFSNRVKVSCDRHVYEALLGTLSLYRQRCIDKDILCAKVLLLLKNHQDLTQHFLNFICGPPLTVTPPPPPPSSSEEDDLLLYMCESKSKKMEGEKKKEKEKNRSLDVIRGPQVTPPSSSSSASCDHEVRSNCWLFFLQSL</sequence>
<feature type="region of interest" description="Disordered" evidence="4">
    <location>
        <begin position="147"/>
        <end position="185"/>
    </location>
</feature>
<evidence type="ECO:0000256" key="2">
    <source>
        <dbReference type="ARBA" id="ARBA00023242"/>
    </source>
</evidence>
<dbReference type="SUPFAM" id="SSF47762">
    <property type="entry name" value="PAH2 domain"/>
    <property type="match status" value="1"/>
</dbReference>
<comment type="caution">
    <text evidence="5">The sequence shown here is derived from an EMBL/GenBank/DDBJ whole genome shotgun (WGS) entry which is preliminary data.</text>
</comment>
<dbReference type="PROSITE" id="PS51477">
    <property type="entry name" value="PAH"/>
    <property type="match status" value="1"/>
</dbReference>
<dbReference type="GO" id="GO:0006355">
    <property type="term" value="P:regulation of DNA-templated transcription"/>
    <property type="evidence" value="ECO:0007669"/>
    <property type="project" value="InterPro"/>
</dbReference>
<dbReference type="Gene3D" id="1.20.1160.11">
    <property type="entry name" value="Paired amphipathic helix"/>
    <property type="match status" value="1"/>
</dbReference>
<comment type="subcellular location">
    <subcellularLocation>
        <location evidence="1 3">Nucleus</location>
    </subcellularLocation>
</comment>
<proteinExistence type="predicted"/>
<organism evidence="5 6">
    <name type="scientific">Turnera subulata</name>
    <dbReference type="NCBI Taxonomy" id="218843"/>
    <lineage>
        <taxon>Eukaryota</taxon>
        <taxon>Viridiplantae</taxon>
        <taxon>Streptophyta</taxon>
        <taxon>Embryophyta</taxon>
        <taxon>Tracheophyta</taxon>
        <taxon>Spermatophyta</taxon>
        <taxon>Magnoliopsida</taxon>
        <taxon>eudicotyledons</taxon>
        <taxon>Gunneridae</taxon>
        <taxon>Pentapetalae</taxon>
        <taxon>rosids</taxon>
        <taxon>fabids</taxon>
        <taxon>Malpighiales</taxon>
        <taxon>Passifloraceae</taxon>
        <taxon>Turnera</taxon>
    </lineage>
</organism>
<protein>
    <submittedName>
        <fullName evidence="5">Uncharacterized protein</fullName>
    </submittedName>
</protein>
<gene>
    <name evidence="5" type="ORF">Tsubulata_023815</name>
</gene>
<dbReference type="Pfam" id="PF02671">
    <property type="entry name" value="PAH"/>
    <property type="match status" value="1"/>
</dbReference>
<evidence type="ECO:0000256" key="4">
    <source>
        <dbReference type="SAM" id="MobiDB-lite"/>
    </source>
</evidence>
<reference evidence="5" key="1">
    <citation type="submission" date="2022-02" db="EMBL/GenBank/DDBJ databases">
        <authorList>
            <person name="Henning P.M."/>
            <person name="McCubbin A.G."/>
            <person name="Shore J.S."/>
        </authorList>
    </citation>
    <scope>NUCLEOTIDE SEQUENCE</scope>
    <source>
        <strain evidence="5">F60SS</strain>
        <tissue evidence="5">Leaves</tissue>
    </source>
</reference>
<dbReference type="GO" id="GO:0005634">
    <property type="term" value="C:nucleus"/>
    <property type="evidence" value="ECO:0007669"/>
    <property type="project" value="UniProtKB-SubCell"/>
</dbReference>
<reference evidence="5" key="2">
    <citation type="journal article" date="2023" name="Plants (Basel)">
        <title>Annotation of the Turnera subulata (Passifloraceae) Draft Genome Reveals the S-Locus Evolved after the Divergence of Turneroideae from Passifloroideae in a Stepwise Manner.</title>
        <authorList>
            <person name="Henning P.M."/>
            <person name="Roalson E.H."/>
            <person name="Mir W."/>
            <person name="McCubbin A.G."/>
            <person name="Shore J.S."/>
        </authorList>
    </citation>
    <scope>NUCLEOTIDE SEQUENCE</scope>
    <source>
        <strain evidence="5">F60SS</strain>
    </source>
</reference>
<name>A0A9Q0FYY9_9ROSI</name>
<dbReference type="Proteomes" id="UP001141552">
    <property type="component" value="Unassembled WGS sequence"/>
</dbReference>
<evidence type="ECO:0000256" key="1">
    <source>
        <dbReference type="ARBA" id="ARBA00004123"/>
    </source>
</evidence>
<dbReference type="EMBL" id="JAKUCV010003104">
    <property type="protein sequence ID" value="KAJ4840128.1"/>
    <property type="molecule type" value="Genomic_DNA"/>
</dbReference>
<dbReference type="AlphaFoldDB" id="A0A9Q0FYY9"/>
<accession>A0A9Q0FYY9</accession>
<dbReference type="InterPro" id="IPR036600">
    <property type="entry name" value="PAH_sf"/>
</dbReference>
<evidence type="ECO:0000313" key="5">
    <source>
        <dbReference type="EMBL" id="KAJ4840128.1"/>
    </source>
</evidence>